<evidence type="ECO:0000256" key="2">
    <source>
        <dbReference type="RuleBase" id="RU362097"/>
    </source>
</evidence>
<sequence length="482" mass="50763">MRSLLSALPLVALAACTAGPDYRGPETAKAVSPGAQFVRTAEGVSAQAPAAAAWWTTLGDPVLDALETRALAANPGVAVAEARVRQARASLRSERANALPSANASALYVHATLPGVDLGSSNGDSSGGSDQSGNDSQSLNLYNLGFDASWEADLWGGKRRGEEAARAQLDAAQANVADAQVSLTAEIAQAYVDLRDRQQRMALAQDSAARQREMLRLTQQRQERGTASALELEQQRHQLELAEAAILPLNAERQAYLNALATLAGEAPGALDDMLGETAAVPLPPSHVAVGDPADLLKRRPDVRSAERQYAAATAKIGVAQAARFPSISFMGLIGIGGTRAGDLFDFGKLATIAMPRLSWSFLDFGRNAARVEQAEGKQDEAAAQYRQSILNALRDSEDALARFGAQRLNVASAARSRGSADRSAALMRQRFEAGTATRIQLLDAERQSIAAGQALVQGTSAMTAGYIALQKALGLGWEGPR</sequence>
<dbReference type="Proteomes" id="UP000033874">
    <property type="component" value="Unassembled WGS sequence"/>
</dbReference>
<name>A0A0M3ALE8_9SPHN</name>
<dbReference type="GO" id="GO:0005886">
    <property type="term" value="C:plasma membrane"/>
    <property type="evidence" value="ECO:0007669"/>
    <property type="project" value="UniProtKB-SubCell"/>
</dbReference>
<dbReference type="InterPro" id="IPR003423">
    <property type="entry name" value="OMP_efflux"/>
</dbReference>
<dbReference type="PATRIC" id="fig|56193.3.peg.4147"/>
<comment type="similarity">
    <text evidence="1 2">Belongs to the outer membrane factor (OMF) (TC 1.B.17) family.</text>
</comment>
<dbReference type="PROSITE" id="PS51257">
    <property type="entry name" value="PROKAR_LIPOPROTEIN"/>
    <property type="match status" value="1"/>
</dbReference>
<dbReference type="RefSeq" id="WP_046765267.1">
    <property type="nucleotide sequence ID" value="NZ_LBIC01000009.1"/>
</dbReference>
<keyword evidence="2" id="KW-1134">Transmembrane beta strand</keyword>
<keyword evidence="2" id="KW-0449">Lipoprotein</keyword>
<proteinExistence type="inferred from homology"/>
<dbReference type="AlphaFoldDB" id="A0A0M3ALE8"/>
<keyword evidence="4" id="KW-1185">Reference proteome</keyword>
<dbReference type="Gene3D" id="1.20.1600.10">
    <property type="entry name" value="Outer membrane efflux proteins (OEP)"/>
    <property type="match status" value="1"/>
</dbReference>
<organism evidence="3 4">
    <name type="scientific">Sphingobium chungbukense</name>
    <dbReference type="NCBI Taxonomy" id="56193"/>
    <lineage>
        <taxon>Bacteria</taxon>
        <taxon>Pseudomonadati</taxon>
        <taxon>Pseudomonadota</taxon>
        <taxon>Alphaproteobacteria</taxon>
        <taxon>Sphingomonadales</taxon>
        <taxon>Sphingomonadaceae</taxon>
        <taxon>Sphingobium</taxon>
    </lineage>
</organism>
<keyword evidence="2" id="KW-0564">Palmitate</keyword>
<dbReference type="InterPro" id="IPR010131">
    <property type="entry name" value="MdtP/NodT-like"/>
</dbReference>
<evidence type="ECO:0000313" key="3">
    <source>
        <dbReference type="EMBL" id="KKW90768.1"/>
    </source>
</evidence>
<comment type="subcellular location">
    <subcellularLocation>
        <location evidence="2">Cell membrane</location>
        <topology evidence="2">Lipid-anchor</topology>
    </subcellularLocation>
</comment>
<dbReference type="Pfam" id="PF02321">
    <property type="entry name" value="OEP"/>
    <property type="match status" value="2"/>
</dbReference>
<dbReference type="Gene3D" id="2.20.200.10">
    <property type="entry name" value="Outer membrane efflux proteins (OEP)"/>
    <property type="match status" value="1"/>
</dbReference>
<reference evidence="3 4" key="1">
    <citation type="submission" date="2015-04" db="EMBL/GenBank/DDBJ databases">
        <title>Genome sequence of aromatic hydrocarbons-degrading Sphingobium chungbukense DJ77.</title>
        <authorList>
            <person name="Kim Y.-C."/>
            <person name="Chae J.-C."/>
        </authorList>
    </citation>
    <scope>NUCLEOTIDE SEQUENCE [LARGE SCALE GENOMIC DNA]</scope>
    <source>
        <strain evidence="3 4">DJ77</strain>
    </source>
</reference>
<gene>
    <name evidence="3" type="ORF">YP76_19715</name>
</gene>
<keyword evidence="2" id="KW-0812">Transmembrane</keyword>
<dbReference type="PANTHER" id="PTHR30203:SF25">
    <property type="entry name" value="OUTER MEMBRANE PROTEIN-RELATED"/>
    <property type="match status" value="1"/>
</dbReference>
<keyword evidence="2" id="KW-0472">Membrane</keyword>
<dbReference type="GO" id="GO:0015562">
    <property type="term" value="F:efflux transmembrane transporter activity"/>
    <property type="evidence" value="ECO:0007669"/>
    <property type="project" value="InterPro"/>
</dbReference>
<accession>A0A0M3ALE8</accession>
<comment type="caution">
    <text evidence="3">The sequence shown here is derived from an EMBL/GenBank/DDBJ whole genome shotgun (WGS) entry which is preliminary data.</text>
</comment>
<evidence type="ECO:0000313" key="4">
    <source>
        <dbReference type="Proteomes" id="UP000033874"/>
    </source>
</evidence>
<dbReference type="SUPFAM" id="SSF56954">
    <property type="entry name" value="Outer membrane efflux proteins (OEP)"/>
    <property type="match status" value="1"/>
</dbReference>
<protein>
    <submittedName>
        <fullName evidence="3">RND transporter</fullName>
    </submittedName>
</protein>
<evidence type="ECO:0000256" key="1">
    <source>
        <dbReference type="ARBA" id="ARBA00007613"/>
    </source>
</evidence>
<dbReference type="STRING" id="56193.YP76_19715"/>
<dbReference type="EMBL" id="LBIC01000009">
    <property type="protein sequence ID" value="KKW90768.1"/>
    <property type="molecule type" value="Genomic_DNA"/>
</dbReference>
<dbReference type="PANTHER" id="PTHR30203">
    <property type="entry name" value="OUTER MEMBRANE CATION EFFLUX PROTEIN"/>
    <property type="match status" value="1"/>
</dbReference>
<dbReference type="NCBIfam" id="TIGR01845">
    <property type="entry name" value="outer_NodT"/>
    <property type="match status" value="1"/>
</dbReference>